<dbReference type="AlphaFoldDB" id="A0A9N7YRR3"/>
<dbReference type="EMBL" id="CADEAL010001724">
    <property type="protein sequence ID" value="CAB1435046.1"/>
    <property type="molecule type" value="Genomic_DNA"/>
</dbReference>
<evidence type="ECO:0000313" key="2">
    <source>
        <dbReference type="EMBL" id="CAB1435046.1"/>
    </source>
</evidence>
<reference evidence="2" key="1">
    <citation type="submission" date="2020-03" db="EMBL/GenBank/DDBJ databases">
        <authorList>
            <person name="Weist P."/>
        </authorList>
    </citation>
    <scope>NUCLEOTIDE SEQUENCE</scope>
</reference>
<comment type="caution">
    <text evidence="2">The sequence shown here is derived from an EMBL/GenBank/DDBJ whole genome shotgun (WGS) entry which is preliminary data.</text>
</comment>
<dbReference type="Proteomes" id="UP001153269">
    <property type="component" value="Unassembled WGS sequence"/>
</dbReference>
<organism evidence="2 3">
    <name type="scientific">Pleuronectes platessa</name>
    <name type="common">European plaice</name>
    <dbReference type="NCBI Taxonomy" id="8262"/>
    <lineage>
        <taxon>Eukaryota</taxon>
        <taxon>Metazoa</taxon>
        <taxon>Chordata</taxon>
        <taxon>Craniata</taxon>
        <taxon>Vertebrata</taxon>
        <taxon>Euteleostomi</taxon>
        <taxon>Actinopterygii</taxon>
        <taxon>Neopterygii</taxon>
        <taxon>Teleostei</taxon>
        <taxon>Neoteleostei</taxon>
        <taxon>Acanthomorphata</taxon>
        <taxon>Carangaria</taxon>
        <taxon>Pleuronectiformes</taxon>
        <taxon>Pleuronectoidei</taxon>
        <taxon>Pleuronectidae</taxon>
        <taxon>Pleuronectes</taxon>
    </lineage>
</organism>
<feature type="compositionally biased region" description="Acidic residues" evidence="1">
    <location>
        <begin position="196"/>
        <end position="205"/>
    </location>
</feature>
<proteinExistence type="predicted"/>
<evidence type="ECO:0000256" key="1">
    <source>
        <dbReference type="SAM" id="MobiDB-lite"/>
    </source>
</evidence>
<feature type="region of interest" description="Disordered" evidence="1">
    <location>
        <begin position="184"/>
        <end position="205"/>
    </location>
</feature>
<gene>
    <name evidence="2" type="ORF">PLEPLA_LOCUS23141</name>
</gene>
<keyword evidence="3" id="KW-1185">Reference proteome</keyword>
<sequence>MLPERHAARRERGATVLAAKRVIVPGGGAVFVQCGVVAPPAFGEAPTSTALPTTEECEASSTWEEVEERGASSGTTDLYPLADCPSFHLFSQQHSSRTIINAASQNVKRKSTDLQQPPELHECEREKNKCAGVLISCSRLKGSSLTGVEWSRAEAAGEITWVGCLREREGEREIEKERGRDIFTNMSWGGEGDGKGEEEEEEEEEDGIYSRLFASLFCICVCQMPLLSNMAGRITDNNRVLPQ</sequence>
<accession>A0A9N7YRR3</accession>
<name>A0A9N7YRR3_PLEPL</name>
<protein>
    <submittedName>
        <fullName evidence="2">Uncharacterized protein</fullName>
    </submittedName>
</protein>
<evidence type="ECO:0000313" key="3">
    <source>
        <dbReference type="Proteomes" id="UP001153269"/>
    </source>
</evidence>